<evidence type="ECO:0000256" key="1">
    <source>
        <dbReference type="PROSITE-ProRule" id="PRU00235"/>
    </source>
</evidence>
<dbReference type="Pfam" id="PF13540">
    <property type="entry name" value="RCC1_2"/>
    <property type="match status" value="1"/>
</dbReference>
<sequence length="651" mass="72966">MCHDGSMFVITKSVFKSPNDEMKAFYLPNDEKPISIAVCIDCFVAVGSKGGVYESPLNRESICRLILLPIKELEGKSIINVSGYYRHVFAVSQDGKVFGRGNNSYNRLGFGKLYDNYDKFVIIPNLDKHKIISSYAGCGHSLFLTSEGKVLACGANHYGQCLLNKETNCYINQICETTITGYATFCIARNALSTVFLACDPPPNIPNQTINYDKDPVIPSTMTSNMKSSTNNKPLSTINSSTLGSPIEFSKLTSNPSTSKLQIFPNSDPHSIRSSFFPTMPNMNNIANKPIVPLNESYSPRLASNCTVKAPLIKVNLNVNAQESIMKQMIGKLKKENDLLKQEKASLREQISSKNKDYEIKHRIIQVLDAQTIRGYRIVREISYGSSGKVLEVVKEENFALKVMNIEDATIEKQQKFIQEYEKLNMLNHPNIIHTLGICMCGDSEMPPSILLEFCPINLQQAVKNSTLSKVDIAKYVYQIAEGMKYVHKCCLIHRDLKPSNILIGKDGLIRISDFGISKLMTTEEQSTTLGSGTQKFMAPEILNEKEYDYKADVYSFGVLLFFILTGGELPKITVIQVGNGIKAKISLTINHFSSSLINNCWNLDPKSRPSFEKICESIEINNYKVVELSISEVTEVRKFVEEHKKRIPKY</sequence>
<evidence type="ECO:0000259" key="3">
    <source>
        <dbReference type="PROSITE" id="PS50011"/>
    </source>
</evidence>
<feature type="coiled-coil region" evidence="2">
    <location>
        <begin position="330"/>
        <end position="357"/>
    </location>
</feature>
<dbReference type="PROSITE" id="PS50012">
    <property type="entry name" value="RCC1_3"/>
    <property type="match status" value="1"/>
</dbReference>
<dbReference type="InterPro" id="IPR009091">
    <property type="entry name" value="RCC1/BLIP-II"/>
</dbReference>
<keyword evidence="5" id="KW-1185">Reference proteome</keyword>
<evidence type="ECO:0000256" key="2">
    <source>
        <dbReference type="SAM" id="Coils"/>
    </source>
</evidence>
<dbReference type="InterPro" id="IPR008271">
    <property type="entry name" value="Ser/Thr_kinase_AS"/>
</dbReference>
<dbReference type="Pfam" id="PF00069">
    <property type="entry name" value="Pkinase"/>
    <property type="match status" value="1"/>
</dbReference>
<dbReference type="PANTHER" id="PTHR23257">
    <property type="entry name" value="SERINE-THREONINE PROTEIN KINASE"/>
    <property type="match status" value="1"/>
</dbReference>
<evidence type="ECO:0000313" key="5">
    <source>
        <dbReference type="Proteomes" id="UP001470230"/>
    </source>
</evidence>
<dbReference type="PROSITE" id="PS50011">
    <property type="entry name" value="PROTEIN_KINASE_DOM"/>
    <property type="match status" value="1"/>
</dbReference>
<dbReference type="SUPFAM" id="SSF50985">
    <property type="entry name" value="RCC1/BLIP-II"/>
    <property type="match status" value="1"/>
</dbReference>
<feature type="repeat" description="RCC1" evidence="1">
    <location>
        <begin position="95"/>
        <end position="147"/>
    </location>
</feature>
<evidence type="ECO:0000313" key="4">
    <source>
        <dbReference type="EMBL" id="KAK8892330.1"/>
    </source>
</evidence>
<dbReference type="Gene3D" id="1.10.510.10">
    <property type="entry name" value="Transferase(Phosphotransferase) domain 1"/>
    <property type="match status" value="1"/>
</dbReference>
<organism evidence="4 5">
    <name type="scientific">Tritrichomonas musculus</name>
    <dbReference type="NCBI Taxonomy" id="1915356"/>
    <lineage>
        <taxon>Eukaryota</taxon>
        <taxon>Metamonada</taxon>
        <taxon>Parabasalia</taxon>
        <taxon>Tritrichomonadida</taxon>
        <taxon>Tritrichomonadidae</taxon>
        <taxon>Tritrichomonas</taxon>
    </lineage>
</organism>
<dbReference type="InterPro" id="IPR050167">
    <property type="entry name" value="Ser_Thr_protein_kinase"/>
</dbReference>
<dbReference type="EMBL" id="JAPFFF010000004">
    <property type="protein sequence ID" value="KAK8892330.1"/>
    <property type="molecule type" value="Genomic_DNA"/>
</dbReference>
<dbReference type="Proteomes" id="UP001470230">
    <property type="component" value="Unassembled WGS sequence"/>
</dbReference>
<dbReference type="InterPro" id="IPR000408">
    <property type="entry name" value="Reg_chr_condens"/>
</dbReference>
<feature type="domain" description="Protein kinase" evidence="3">
    <location>
        <begin position="376"/>
        <end position="621"/>
    </location>
</feature>
<proteinExistence type="predicted"/>
<dbReference type="SMART" id="SM00220">
    <property type="entry name" value="S_TKc"/>
    <property type="match status" value="1"/>
</dbReference>
<keyword evidence="2" id="KW-0175">Coiled coil</keyword>
<gene>
    <name evidence="4" type="ORF">M9Y10_029556</name>
</gene>
<dbReference type="InterPro" id="IPR000719">
    <property type="entry name" value="Prot_kinase_dom"/>
</dbReference>
<dbReference type="InterPro" id="IPR011009">
    <property type="entry name" value="Kinase-like_dom_sf"/>
</dbReference>
<dbReference type="PROSITE" id="PS00108">
    <property type="entry name" value="PROTEIN_KINASE_ST"/>
    <property type="match status" value="1"/>
</dbReference>
<dbReference type="Gene3D" id="2.130.10.30">
    <property type="entry name" value="Regulator of chromosome condensation 1/beta-lactamase-inhibitor protein II"/>
    <property type="match status" value="1"/>
</dbReference>
<accession>A0ABR2KMJ1</accession>
<reference evidence="4 5" key="1">
    <citation type="submission" date="2024-04" db="EMBL/GenBank/DDBJ databases">
        <title>Tritrichomonas musculus Genome.</title>
        <authorList>
            <person name="Alves-Ferreira E."/>
            <person name="Grigg M."/>
            <person name="Lorenzi H."/>
            <person name="Galac M."/>
        </authorList>
    </citation>
    <scope>NUCLEOTIDE SEQUENCE [LARGE SCALE GENOMIC DNA]</scope>
    <source>
        <strain evidence="4 5">EAF2021</strain>
    </source>
</reference>
<name>A0ABR2KMJ1_9EUKA</name>
<dbReference type="SUPFAM" id="SSF56112">
    <property type="entry name" value="Protein kinase-like (PK-like)"/>
    <property type="match status" value="1"/>
</dbReference>
<protein>
    <recommendedName>
        <fullName evidence="3">Protein kinase domain-containing protein</fullName>
    </recommendedName>
</protein>
<comment type="caution">
    <text evidence="4">The sequence shown here is derived from an EMBL/GenBank/DDBJ whole genome shotgun (WGS) entry which is preliminary data.</text>
</comment>